<protein>
    <recommendedName>
        <fullName evidence="2">Mannitol-specific phosphotransferase enzyme IIA component</fullName>
    </recommendedName>
    <alternativeName>
        <fullName evidence="10">EIIA</fullName>
    </alternativeName>
    <alternativeName>
        <fullName evidence="11">EIII</fullName>
    </alternativeName>
    <alternativeName>
        <fullName evidence="9">PTS system mannitol-specific EIIA component</fullName>
    </alternativeName>
</protein>
<keyword evidence="5" id="KW-0762">Sugar transport</keyword>
<evidence type="ECO:0000313" key="14">
    <source>
        <dbReference type="Proteomes" id="UP001189619"/>
    </source>
</evidence>
<dbReference type="Pfam" id="PF00359">
    <property type="entry name" value="PTS_EIIA_2"/>
    <property type="match status" value="1"/>
</dbReference>
<dbReference type="InterPro" id="IPR016152">
    <property type="entry name" value="PTrfase/Anion_transptr"/>
</dbReference>
<evidence type="ECO:0000256" key="6">
    <source>
        <dbReference type="ARBA" id="ARBA00022679"/>
    </source>
</evidence>
<dbReference type="InterPro" id="IPR050893">
    <property type="entry name" value="Sugar_PTS"/>
</dbReference>
<evidence type="ECO:0000256" key="8">
    <source>
        <dbReference type="ARBA" id="ARBA00022777"/>
    </source>
</evidence>
<dbReference type="PANTHER" id="PTHR30181">
    <property type="entry name" value="MANNITOL PERMEASE IIC COMPONENT"/>
    <property type="match status" value="1"/>
</dbReference>
<evidence type="ECO:0000256" key="4">
    <source>
        <dbReference type="ARBA" id="ARBA00022553"/>
    </source>
</evidence>
<sequence>MSMATKVVSKEKIMLNAKVADKTEAIRLAGELLVKAGHVTPDYVDKMLEREEIVTTYIGSGVAIPHGTNESKESIRSTGISVVQIPDGVDFGEGNTAYLLIGIAAVGDEHLELLSNIAVICSDEANVNRVVHAKTAEEIITLFEEGM</sequence>
<dbReference type="PANTHER" id="PTHR30181:SF2">
    <property type="entry name" value="PTS SYSTEM MANNITOL-SPECIFIC EIICBA COMPONENT"/>
    <property type="match status" value="1"/>
</dbReference>
<evidence type="ECO:0000256" key="7">
    <source>
        <dbReference type="ARBA" id="ARBA00022683"/>
    </source>
</evidence>
<name>A0AA48RFM9_9BACL</name>
<evidence type="ECO:0000256" key="2">
    <source>
        <dbReference type="ARBA" id="ARBA00014783"/>
    </source>
</evidence>
<dbReference type="KEGG" id="bayd:BSPP4475_00535"/>
<dbReference type="Gene3D" id="3.40.930.10">
    <property type="entry name" value="Mannitol-specific EII, Chain A"/>
    <property type="match status" value="1"/>
</dbReference>
<dbReference type="EMBL" id="OY569118">
    <property type="protein sequence ID" value="CAJ1000809.1"/>
    <property type="molecule type" value="Genomic_DNA"/>
</dbReference>
<proteinExistence type="predicted"/>
<dbReference type="GO" id="GO:0016301">
    <property type="term" value="F:kinase activity"/>
    <property type="evidence" value="ECO:0007669"/>
    <property type="project" value="UniProtKB-KW"/>
</dbReference>
<dbReference type="CDD" id="cd00211">
    <property type="entry name" value="PTS_IIA_fru"/>
    <property type="match status" value="1"/>
</dbReference>
<dbReference type="GO" id="GO:0090563">
    <property type="term" value="F:protein-phosphocysteine-sugar phosphotransferase activity"/>
    <property type="evidence" value="ECO:0007669"/>
    <property type="project" value="TreeGrafter"/>
</dbReference>
<dbReference type="InterPro" id="IPR002178">
    <property type="entry name" value="PTS_EIIA_type-2_dom"/>
</dbReference>
<evidence type="ECO:0000313" key="13">
    <source>
        <dbReference type="EMBL" id="CAJ1000809.1"/>
    </source>
</evidence>
<comment type="function">
    <text evidence="1">The phosphoenolpyruvate-dependent sugar phosphotransferase system (sugar PTS), a major carbohydrate active transport system, catalyzes the phosphorylation of incoming sugar substrates concomitantly with their translocation across the cell membrane. The enzyme II CmtAB PTS system is involved in D-mannitol transport.</text>
</comment>
<dbReference type="SUPFAM" id="SSF55804">
    <property type="entry name" value="Phoshotransferase/anion transport protein"/>
    <property type="match status" value="1"/>
</dbReference>
<keyword evidence="14" id="KW-1185">Reference proteome</keyword>
<evidence type="ECO:0000256" key="5">
    <source>
        <dbReference type="ARBA" id="ARBA00022597"/>
    </source>
</evidence>
<evidence type="ECO:0000256" key="9">
    <source>
        <dbReference type="ARBA" id="ARBA00029908"/>
    </source>
</evidence>
<reference evidence="13" key="1">
    <citation type="submission" date="2023-07" db="EMBL/GenBank/DDBJ databases">
        <authorList>
            <person name="Ivanov I."/>
            <person name="Teneva D."/>
            <person name="Stoikov I."/>
        </authorList>
    </citation>
    <scope>NUCLEOTIDE SEQUENCE</scope>
    <source>
        <strain evidence="13">4475</strain>
    </source>
</reference>
<dbReference type="Proteomes" id="UP001189619">
    <property type="component" value="Chromosome"/>
</dbReference>
<evidence type="ECO:0000256" key="1">
    <source>
        <dbReference type="ARBA" id="ARBA00002434"/>
    </source>
</evidence>
<accession>A0AA48RFM9</accession>
<dbReference type="GO" id="GO:0005886">
    <property type="term" value="C:plasma membrane"/>
    <property type="evidence" value="ECO:0007669"/>
    <property type="project" value="TreeGrafter"/>
</dbReference>
<keyword evidence="7" id="KW-0598">Phosphotransferase system</keyword>
<keyword evidence="8" id="KW-0418">Kinase</keyword>
<feature type="domain" description="PTS EIIA type-2" evidence="12">
    <location>
        <begin position="6"/>
        <end position="146"/>
    </location>
</feature>
<evidence type="ECO:0000259" key="12">
    <source>
        <dbReference type="PROSITE" id="PS51094"/>
    </source>
</evidence>
<dbReference type="AlphaFoldDB" id="A0AA48RFM9"/>
<organism evidence="13 14">
    <name type="scientific">Brevibacillus aydinogluensis</name>
    <dbReference type="NCBI Taxonomy" id="927786"/>
    <lineage>
        <taxon>Bacteria</taxon>
        <taxon>Bacillati</taxon>
        <taxon>Bacillota</taxon>
        <taxon>Bacilli</taxon>
        <taxon>Bacillales</taxon>
        <taxon>Paenibacillaceae</taxon>
        <taxon>Brevibacillus</taxon>
    </lineage>
</organism>
<keyword evidence="3" id="KW-0813">Transport</keyword>
<gene>
    <name evidence="13" type="ORF">BSPP4475_00535</name>
</gene>
<evidence type="ECO:0000256" key="3">
    <source>
        <dbReference type="ARBA" id="ARBA00022448"/>
    </source>
</evidence>
<dbReference type="PROSITE" id="PS51094">
    <property type="entry name" value="PTS_EIIA_TYPE_2"/>
    <property type="match status" value="1"/>
</dbReference>
<evidence type="ECO:0000256" key="10">
    <source>
        <dbReference type="ARBA" id="ARBA00030956"/>
    </source>
</evidence>
<dbReference type="PROSITE" id="PS00372">
    <property type="entry name" value="PTS_EIIA_TYPE_2_HIS"/>
    <property type="match status" value="1"/>
</dbReference>
<dbReference type="GO" id="GO:0009401">
    <property type="term" value="P:phosphoenolpyruvate-dependent sugar phosphotransferase system"/>
    <property type="evidence" value="ECO:0007669"/>
    <property type="project" value="UniProtKB-KW"/>
</dbReference>
<keyword evidence="4" id="KW-0597">Phosphoprotein</keyword>
<evidence type="ECO:0000256" key="11">
    <source>
        <dbReference type="ARBA" id="ARBA00030962"/>
    </source>
</evidence>
<keyword evidence="6" id="KW-0808">Transferase</keyword>